<dbReference type="Pfam" id="PF12482">
    <property type="entry name" value="DUF3701"/>
    <property type="match status" value="1"/>
</dbReference>
<evidence type="ECO:0000259" key="5">
    <source>
        <dbReference type="PROSITE" id="PS51898"/>
    </source>
</evidence>
<dbReference type="Pfam" id="PF00589">
    <property type="entry name" value="Phage_integrase"/>
    <property type="match status" value="1"/>
</dbReference>
<protein>
    <submittedName>
        <fullName evidence="6">Site-specific recombinase XerD</fullName>
    </submittedName>
</protein>
<feature type="domain" description="Tyr recombinase" evidence="5">
    <location>
        <begin position="435"/>
        <end position="659"/>
    </location>
</feature>
<dbReference type="AlphaFoldDB" id="A0A2W7PGA6"/>
<dbReference type="GO" id="GO:0015074">
    <property type="term" value="P:DNA integration"/>
    <property type="evidence" value="ECO:0007669"/>
    <property type="project" value="UniProtKB-KW"/>
</dbReference>
<comment type="similarity">
    <text evidence="1">Belongs to the 'phage' integrase family.</text>
</comment>
<dbReference type="GO" id="GO:0006310">
    <property type="term" value="P:DNA recombination"/>
    <property type="evidence" value="ECO:0007669"/>
    <property type="project" value="UniProtKB-KW"/>
</dbReference>
<evidence type="ECO:0000256" key="2">
    <source>
        <dbReference type="ARBA" id="ARBA00022908"/>
    </source>
</evidence>
<dbReference type="EMBL" id="QKZN01000001">
    <property type="protein sequence ID" value="PZX34296.1"/>
    <property type="molecule type" value="Genomic_DNA"/>
</dbReference>
<dbReference type="InterPro" id="IPR013762">
    <property type="entry name" value="Integrase-like_cat_sf"/>
</dbReference>
<keyword evidence="2" id="KW-0229">DNA integration</keyword>
<dbReference type="InterPro" id="IPR050090">
    <property type="entry name" value="Tyrosine_recombinase_XerCD"/>
</dbReference>
<dbReference type="Gene3D" id="1.10.443.10">
    <property type="entry name" value="Intergrase catalytic core"/>
    <property type="match status" value="1"/>
</dbReference>
<evidence type="ECO:0000256" key="3">
    <source>
        <dbReference type="ARBA" id="ARBA00023125"/>
    </source>
</evidence>
<evidence type="ECO:0000256" key="4">
    <source>
        <dbReference type="ARBA" id="ARBA00023172"/>
    </source>
</evidence>
<name>A0A2W7PGA6_9BURK</name>
<evidence type="ECO:0000256" key="1">
    <source>
        <dbReference type="ARBA" id="ARBA00008857"/>
    </source>
</evidence>
<dbReference type="Proteomes" id="UP000249638">
    <property type="component" value="Unassembled WGS sequence"/>
</dbReference>
<dbReference type="InterPro" id="IPR010998">
    <property type="entry name" value="Integrase_recombinase_N"/>
</dbReference>
<dbReference type="SUPFAM" id="SSF56349">
    <property type="entry name" value="DNA breaking-rejoining enzymes"/>
    <property type="match status" value="1"/>
</dbReference>
<keyword evidence="4" id="KW-0233">DNA recombination</keyword>
<dbReference type="PANTHER" id="PTHR30349:SF41">
    <property type="entry name" value="INTEGRASE_RECOMBINASE PROTEIN MJ0367-RELATED"/>
    <property type="match status" value="1"/>
</dbReference>
<dbReference type="Gene3D" id="1.10.150.130">
    <property type="match status" value="1"/>
</dbReference>
<dbReference type="InterPro" id="IPR011010">
    <property type="entry name" value="DNA_brk_join_enz"/>
</dbReference>
<gene>
    <name evidence="6" type="ORF">C7416_101580</name>
</gene>
<dbReference type="InterPro" id="IPR022169">
    <property type="entry name" value="DUF3701"/>
</dbReference>
<keyword evidence="7" id="KW-1185">Reference proteome</keyword>
<dbReference type="PROSITE" id="PS51898">
    <property type="entry name" value="TYR_RECOMBINASE"/>
    <property type="match status" value="1"/>
</dbReference>
<dbReference type="GO" id="GO:0003677">
    <property type="term" value="F:DNA binding"/>
    <property type="evidence" value="ECO:0007669"/>
    <property type="project" value="UniProtKB-KW"/>
</dbReference>
<dbReference type="InterPro" id="IPR002104">
    <property type="entry name" value="Integrase_catalytic"/>
</dbReference>
<organism evidence="6 7">
    <name type="scientific">Cupriavidus phytorum</name>
    <dbReference type="NCBI Taxonomy" id="3024399"/>
    <lineage>
        <taxon>Bacteria</taxon>
        <taxon>Pseudomonadati</taxon>
        <taxon>Pseudomonadota</taxon>
        <taxon>Betaproteobacteria</taxon>
        <taxon>Burkholderiales</taxon>
        <taxon>Burkholderiaceae</taxon>
        <taxon>Cupriavidus</taxon>
    </lineage>
</organism>
<evidence type="ECO:0000313" key="7">
    <source>
        <dbReference type="Proteomes" id="UP000249638"/>
    </source>
</evidence>
<comment type="caution">
    <text evidence="6">The sequence shown here is derived from an EMBL/GenBank/DDBJ whole genome shotgun (WGS) entry which is preliminary data.</text>
</comment>
<dbReference type="CDD" id="cd00397">
    <property type="entry name" value="DNA_BRE_C"/>
    <property type="match status" value="1"/>
</dbReference>
<sequence length="675" mass="73961">MASATHSKRKLADATRPFVVTRSRLHRGHFAYLRGMVQGLAPSPLWERYLARDEGDSGDDAQVHRMSGWIRAQLIAAAVRGGDFGRARLLRLDLAPPREPALPALEDFAGERGLGDASEAEQLAAYESAFGTALARQRRRTRLLHRQLDAIAALEAQMAGQATREDGVEAWLIDSMAQRLVSAGVRTLGDLHATIAAGGAWWRRLRGIGVTKAAALERFVASHMATLGPLPKSAYSEAVEALPPASAEDAAEVSPWMPLERLALAPELDGSMGHFRASRDRCLLDASTDAEAIAAWIDAKGKASARPTPYAERPGLLTDTPRLTYTQLAYKKEAERLLLWAVLERRKALSSLTLEDATAYREFLLAPPPQWCGRPAQPRWKVSWRPLAGPLSPRSCTYALAAAGNLFAFLVDQGYLVGNPWRAVAPPCAVEHGPDIRRGFSHAQWQFLRQQLDELPPGLSAQRLEVALHLLHDTGLRLGELVAATCEDLTWECLPQPPKPPLEGWWLSVMGKGGRVRRVPVSTQWMTRLSQYLAARGLPDDPREAGEAALLGSLASYDRTVSAKGAASPKSGISASSLHRQLKGFFQHCALQSEATDVVAARALRRASCHWLRHTHVSHALDAGVPVQIVQQNVGHASLDTTTLYVRSEDVERLIAMQKFWSPLAEEGRIKDVEY</sequence>
<accession>A0A2W7PGA6</accession>
<proteinExistence type="inferred from homology"/>
<dbReference type="PANTHER" id="PTHR30349">
    <property type="entry name" value="PHAGE INTEGRASE-RELATED"/>
    <property type="match status" value="1"/>
</dbReference>
<reference evidence="6" key="1">
    <citation type="submission" date="2018-06" db="EMBL/GenBank/DDBJ databases">
        <title>Genomic Encyclopedia of Type Strains, Phase IV (KMG-V): Genome sequencing to study the core and pangenomes of soil and plant-associated prokaryotes.</title>
        <authorList>
            <person name="Whitman W."/>
        </authorList>
    </citation>
    <scope>NUCLEOTIDE SEQUENCE [LARGE SCALE GENOMIC DNA]</scope>
    <source>
        <strain evidence="6">MLR2-44</strain>
    </source>
</reference>
<keyword evidence="3" id="KW-0238">DNA-binding</keyword>
<evidence type="ECO:0000313" key="6">
    <source>
        <dbReference type="EMBL" id="PZX34296.1"/>
    </source>
</evidence>